<reference evidence="3" key="1">
    <citation type="submission" date="2019-03" db="EMBL/GenBank/DDBJ databases">
        <title>Flavobacterium sp.</title>
        <authorList>
            <person name="Kim H."/>
        </authorList>
    </citation>
    <scope>NUCLEOTIDE SEQUENCE [LARGE SCALE GENOMIC DNA]</scope>
    <source>
        <strain evidence="3">GS13</strain>
    </source>
</reference>
<sequence>MRQLLKFEVIKLLHRPRTFLSIGLMLVLVALIFWGLKAEGENALGYLFQSLGDNFLMQGSILNGYMVSFLILNTLWIHIPILIVIVTGDLFSSELESGTVRLLMTRPLSRNRVALAKFGTAVIYVFFFVLIFSIVALGLALLLFGSGDLIVAFNGLQILPETDLLWRFFAAFGYAFLAMSTFAIFSVGISFFTRKSLVAILITLGIIVINTLLQTLASSLFLGWEFFLITYHFAQWQLFFYSEMDWVSLLNSAIWLVCFSVFCIVVSLIRFKHLKITE</sequence>
<proteinExistence type="predicted"/>
<feature type="transmembrane region" description="Helical" evidence="1">
    <location>
        <begin position="113"/>
        <end position="144"/>
    </location>
</feature>
<dbReference type="KEGG" id="fnk:E1750_11465"/>
<keyword evidence="1" id="KW-0812">Transmembrane</keyword>
<organism evidence="2 3">
    <name type="scientific">Flavobacterium nackdongense</name>
    <dbReference type="NCBI Taxonomy" id="2547394"/>
    <lineage>
        <taxon>Bacteria</taxon>
        <taxon>Pseudomonadati</taxon>
        <taxon>Bacteroidota</taxon>
        <taxon>Flavobacteriia</taxon>
        <taxon>Flavobacteriales</taxon>
        <taxon>Flavobacteriaceae</taxon>
        <taxon>Flavobacterium</taxon>
    </lineage>
</organism>
<feature type="transmembrane region" description="Helical" evidence="1">
    <location>
        <begin position="197"/>
        <end position="226"/>
    </location>
</feature>
<feature type="transmembrane region" description="Helical" evidence="1">
    <location>
        <begin position="164"/>
        <end position="185"/>
    </location>
</feature>
<name>A0A4P6YB47_9FLAO</name>
<dbReference type="PANTHER" id="PTHR37305:SF1">
    <property type="entry name" value="MEMBRANE PROTEIN"/>
    <property type="match status" value="1"/>
</dbReference>
<dbReference type="Proteomes" id="UP000291124">
    <property type="component" value="Chromosome"/>
</dbReference>
<feature type="transmembrane region" description="Helical" evidence="1">
    <location>
        <begin position="246"/>
        <end position="269"/>
    </location>
</feature>
<accession>A0A4P6YB47</accession>
<protein>
    <recommendedName>
        <fullName evidence="4">ABC transporter permease</fullName>
    </recommendedName>
</protein>
<dbReference type="EMBL" id="CP037933">
    <property type="protein sequence ID" value="QBN19388.1"/>
    <property type="molecule type" value="Genomic_DNA"/>
</dbReference>
<dbReference type="RefSeq" id="WP_133276906.1">
    <property type="nucleotide sequence ID" value="NZ_CP037933.1"/>
</dbReference>
<evidence type="ECO:0000313" key="3">
    <source>
        <dbReference type="Proteomes" id="UP000291124"/>
    </source>
</evidence>
<keyword evidence="1" id="KW-1133">Transmembrane helix</keyword>
<evidence type="ECO:0000313" key="2">
    <source>
        <dbReference type="EMBL" id="QBN19388.1"/>
    </source>
</evidence>
<keyword evidence="1" id="KW-0472">Membrane</keyword>
<evidence type="ECO:0000256" key="1">
    <source>
        <dbReference type="SAM" id="Phobius"/>
    </source>
</evidence>
<gene>
    <name evidence="2" type="ORF">E1750_11465</name>
</gene>
<evidence type="ECO:0008006" key="4">
    <source>
        <dbReference type="Google" id="ProtNLM"/>
    </source>
</evidence>
<dbReference type="Pfam" id="PF12730">
    <property type="entry name" value="ABC2_membrane_4"/>
    <property type="match status" value="1"/>
</dbReference>
<feature type="transmembrane region" description="Helical" evidence="1">
    <location>
        <begin position="65"/>
        <end position="92"/>
    </location>
</feature>
<keyword evidence="3" id="KW-1185">Reference proteome</keyword>
<dbReference type="AlphaFoldDB" id="A0A4P6YB47"/>
<feature type="transmembrane region" description="Helical" evidence="1">
    <location>
        <begin position="20"/>
        <end position="36"/>
    </location>
</feature>
<dbReference type="OrthoDB" id="9814570at2"/>
<dbReference type="PANTHER" id="PTHR37305">
    <property type="entry name" value="INTEGRAL MEMBRANE PROTEIN-RELATED"/>
    <property type="match status" value="1"/>
</dbReference>